<comment type="caution">
    <text evidence="3">The sequence shown here is derived from an EMBL/GenBank/DDBJ whole genome shotgun (WGS) entry which is preliminary data.</text>
</comment>
<dbReference type="Proteomes" id="UP000263273">
    <property type="component" value="Unassembled WGS sequence"/>
</dbReference>
<protein>
    <recommendedName>
        <fullName evidence="2">Mandelate racemase/muconate lactonizing enzyme N-terminal domain-containing protein</fullName>
    </recommendedName>
</protein>
<dbReference type="GO" id="GO:0046872">
    <property type="term" value="F:metal ion binding"/>
    <property type="evidence" value="ECO:0007669"/>
    <property type="project" value="UniProtKB-KW"/>
</dbReference>
<evidence type="ECO:0000313" key="4">
    <source>
        <dbReference type="Proteomes" id="UP000263273"/>
    </source>
</evidence>
<organism evidence="3 4">
    <name type="scientific">Syntrophomonas wolfei</name>
    <dbReference type="NCBI Taxonomy" id="863"/>
    <lineage>
        <taxon>Bacteria</taxon>
        <taxon>Bacillati</taxon>
        <taxon>Bacillota</taxon>
        <taxon>Clostridia</taxon>
        <taxon>Eubacteriales</taxon>
        <taxon>Syntrophomonadaceae</taxon>
        <taxon>Syntrophomonas</taxon>
    </lineage>
</organism>
<evidence type="ECO:0000313" key="3">
    <source>
        <dbReference type="EMBL" id="HBK52745.1"/>
    </source>
</evidence>
<sequence length="203" mass="22570">MKVLILRVKSDKQLKGGLKMKITQARVYSLSVPKKTVFKVAYASRNAAESIIVCLKTASGLEGFGEAVPIKEVTGEIKAEVYQKLMTFCKKLVGTDLANYEEILNEASLTFLYMPSALAKLDTALWDLRGQQLKKPLFEIWGNAREFCVASQSLGILSLPETLNETAKYLNLGLSHLKYKIGLNPEDDVKRIKAIRAAFPQIT</sequence>
<dbReference type="SUPFAM" id="SSF51604">
    <property type="entry name" value="Enolase C-terminal domain-like"/>
    <property type="match status" value="1"/>
</dbReference>
<dbReference type="SUPFAM" id="SSF54826">
    <property type="entry name" value="Enolase N-terminal domain-like"/>
    <property type="match status" value="1"/>
</dbReference>
<gene>
    <name evidence="3" type="ORF">DDZ44_02245</name>
</gene>
<dbReference type="InterPro" id="IPR029017">
    <property type="entry name" value="Enolase-like_N"/>
</dbReference>
<evidence type="ECO:0000259" key="2">
    <source>
        <dbReference type="Pfam" id="PF02746"/>
    </source>
</evidence>
<dbReference type="Gene3D" id="3.30.390.10">
    <property type="entry name" value="Enolase-like, N-terminal domain"/>
    <property type="match status" value="1"/>
</dbReference>
<reference evidence="3 4" key="1">
    <citation type="journal article" date="2018" name="Nat. Biotechnol.">
        <title>A standardized bacterial taxonomy based on genome phylogeny substantially revises the tree of life.</title>
        <authorList>
            <person name="Parks D.H."/>
            <person name="Chuvochina M."/>
            <person name="Waite D.W."/>
            <person name="Rinke C."/>
            <person name="Skarshewski A."/>
            <person name="Chaumeil P.A."/>
            <person name="Hugenholtz P."/>
        </authorList>
    </citation>
    <scope>NUCLEOTIDE SEQUENCE [LARGE SCALE GENOMIC DNA]</scope>
    <source>
        <strain evidence="3">UBA10948</strain>
    </source>
</reference>
<dbReference type="AlphaFoldDB" id="A0A354YTU2"/>
<evidence type="ECO:0000256" key="1">
    <source>
        <dbReference type="ARBA" id="ARBA00022723"/>
    </source>
</evidence>
<dbReference type="Pfam" id="PF02746">
    <property type="entry name" value="MR_MLE_N"/>
    <property type="match status" value="1"/>
</dbReference>
<dbReference type="EMBL" id="DNZF01000047">
    <property type="protein sequence ID" value="HBK52745.1"/>
    <property type="molecule type" value="Genomic_DNA"/>
</dbReference>
<name>A0A354YTU2_9FIRM</name>
<keyword evidence="1" id="KW-0479">Metal-binding</keyword>
<dbReference type="InterPro" id="IPR013341">
    <property type="entry name" value="Mandelate_racemase_N_dom"/>
</dbReference>
<proteinExistence type="predicted"/>
<feature type="non-terminal residue" evidence="3">
    <location>
        <position position="203"/>
    </location>
</feature>
<dbReference type="PANTHER" id="PTHR48073:SF2">
    <property type="entry name" value="O-SUCCINYLBENZOATE SYNTHASE"/>
    <property type="match status" value="1"/>
</dbReference>
<accession>A0A354YTU2</accession>
<dbReference type="Gene3D" id="3.20.20.120">
    <property type="entry name" value="Enolase-like C-terminal domain"/>
    <property type="match status" value="1"/>
</dbReference>
<dbReference type="PANTHER" id="PTHR48073">
    <property type="entry name" value="O-SUCCINYLBENZOATE SYNTHASE-RELATED"/>
    <property type="match status" value="1"/>
</dbReference>
<dbReference type="InterPro" id="IPR036849">
    <property type="entry name" value="Enolase-like_C_sf"/>
</dbReference>
<feature type="domain" description="Mandelate racemase/muconate lactonizing enzyme N-terminal" evidence="2">
    <location>
        <begin position="31"/>
        <end position="142"/>
    </location>
</feature>